<protein>
    <submittedName>
        <fullName evidence="6">TM116 protein</fullName>
    </submittedName>
</protein>
<dbReference type="PANTHER" id="PTHR23112">
    <property type="entry name" value="G PROTEIN-COUPLED RECEPTOR 157-RELATED"/>
    <property type="match status" value="1"/>
</dbReference>
<evidence type="ECO:0000256" key="5">
    <source>
        <dbReference type="SAM" id="Phobius"/>
    </source>
</evidence>
<dbReference type="EMBL" id="JAAWVQ010059382">
    <property type="protein sequence ID" value="MBN3276382.1"/>
    <property type="molecule type" value="Genomic_DNA"/>
</dbReference>
<evidence type="ECO:0000256" key="3">
    <source>
        <dbReference type="ARBA" id="ARBA00022989"/>
    </source>
</evidence>
<feature type="non-terminal residue" evidence="6">
    <location>
        <position position="141"/>
    </location>
</feature>
<evidence type="ECO:0000313" key="7">
    <source>
        <dbReference type="Proteomes" id="UP001166093"/>
    </source>
</evidence>
<comment type="caution">
    <text evidence="6">The sequence shown here is derived from an EMBL/GenBank/DDBJ whole genome shotgun (WGS) entry which is preliminary data.</text>
</comment>
<keyword evidence="4 5" id="KW-0472">Membrane</keyword>
<accession>A0ABS2XR99</accession>
<name>A0ABS2XR99_POLSP</name>
<keyword evidence="7" id="KW-1185">Reference proteome</keyword>
<reference evidence="6" key="1">
    <citation type="journal article" date="2021" name="Cell">
        <title>Tracing the genetic footprints of vertebrate landing in non-teleost ray-finned fishes.</title>
        <authorList>
            <person name="Bi X."/>
            <person name="Wang K."/>
            <person name="Yang L."/>
            <person name="Pan H."/>
            <person name="Jiang H."/>
            <person name="Wei Q."/>
            <person name="Fang M."/>
            <person name="Yu H."/>
            <person name="Zhu C."/>
            <person name="Cai Y."/>
            <person name="He Y."/>
            <person name="Gan X."/>
            <person name="Zeng H."/>
            <person name="Yu D."/>
            <person name="Zhu Y."/>
            <person name="Jiang H."/>
            <person name="Qiu Q."/>
            <person name="Yang H."/>
            <person name="Zhang Y.E."/>
            <person name="Wang W."/>
            <person name="Zhu M."/>
            <person name="He S."/>
            <person name="Zhang G."/>
        </authorList>
    </citation>
    <scope>NUCLEOTIDE SEQUENCE</scope>
    <source>
        <strain evidence="6">Pddl_001</strain>
    </source>
</reference>
<feature type="non-terminal residue" evidence="6">
    <location>
        <position position="1"/>
    </location>
</feature>
<evidence type="ECO:0000313" key="6">
    <source>
        <dbReference type="EMBL" id="MBN3276382.1"/>
    </source>
</evidence>
<evidence type="ECO:0000256" key="2">
    <source>
        <dbReference type="ARBA" id="ARBA00022692"/>
    </source>
</evidence>
<organism evidence="6 7">
    <name type="scientific">Polyodon spathula</name>
    <name type="common">North American paddlefish</name>
    <name type="synonym">Squalus spathula</name>
    <dbReference type="NCBI Taxonomy" id="7913"/>
    <lineage>
        <taxon>Eukaryota</taxon>
        <taxon>Metazoa</taxon>
        <taxon>Chordata</taxon>
        <taxon>Craniata</taxon>
        <taxon>Vertebrata</taxon>
        <taxon>Euteleostomi</taxon>
        <taxon>Actinopterygii</taxon>
        <taxon>Chondrostei</taxon>
        <taxon>Acipenseriformes</taxon>
        <taxon>Polyodontidae</taxon>
        <taxon>Polyodon</taxon>
    </lineage>
</organism>
<comment type="subcellular location">
    <subcellularLocation>
        <location evidence="1">Membrane</location>
        <topology evidence="1">Multi-pass membrane protein</topology>
    </subcellularLocation>
</comment>
<proteinExistence type="predicted"/>
<sequence>MVRLSPSFKAGQVCLLLEQYSDTSYTHNSCLASVGIYPVVRTQMHAVGKLLTGTYLVYDAVRWIQFIMAILSILGSGSIITYAAFQNLIKTPEIRPLFYLSFTDLLLGVSWLVGAVLYREPLGSQNIACYNLQSIGHVRNP</sequence>
<dbReference type="PANTHER" id="PTHR23112:SF0">
    <property type="entry name" value="TRANSMEMBRANE PROTEIN 116"/>
    <property type="match status" value="1"/>
</dbReference>
<evidence type="ECO:0000256" key="4">
    <source>
        <dbReference type="ARBA" id="ARBA00023136"/>
    </source>
</evidence>
<feature type="transmembrane region" description="Helical" evidence="5">
    <location>
        <begin position="63"/>
        <end position="85"/>
    </location>
</feature>
<evidence type="ECO:0000256" key="1">
    <source>
        <dbReference type="ARBA" id="ARBA00004141"/>
    </source>
</evidence>
<gene>
    <name evidence="6" type="primary">Tmem116_2</name>
    <name evidence="6" type="ORF">GTO93_0019601</name>
</gene>
<keyword evidence="3 5" id="KW-1133">Transmembrane helix</keyword>
<dbReference type="Proteomes" id="UP001166093">
    <property type="component" value="Unassembled WGS sequence"/>
</dbReference>
<keyword evidence="2 5" id="KW-0812">Transmembrane</keyword>
<feature type="transmembrane region" description="Helical" evidence="5">
    <location>
        <begin position="97"/>
        <end position="118"/>
    </location>
</feature>